<keyword evidence="1 6" id="KW-0575">Peroxidase</keyword>
<dbReference type="InterPro" id="IPR050455">
    <property type="entry name" value="Tpx_Peroxidase_subfamily"/>
</dbReference>
<dbReference type="InterPro" id="IPR036249">
    <property type="entry name" value="Thioredoxin-like_sf"/>
</dbReference>
<comment type="miscellaneous">
    <text evidence="6">The active site is a conserved redox-active cysteine residue, the peroxidatic cysteine (C(P)), which makes the nucleophilic attack on the peroxide substrate. The peroxide oxidizes the C(P)-SH to cysteine sulfenic acid (C(P)-SOH), which then reacts with another cysteine residue, the resolving cysteine (C(R)), to form a disulfide bridge. The disulfide is subsequently reduced by an appropriate electron donor to complete the catalytic cycle. In this atypical 2-Cys peroxiredoxin, C(R) is present in the same subunit to form an intramolecular disulfide. The disulfide is subsequently reduced by thioredoxin.</text>
</comment>
<keyword evidence="2 6" id="KW-0049">Antioxidant</keyword>
<keyword evidence="4 6" id="KW-1015">Disulfide bond</keyword>
<dbReference type="STRING" id="376730.SAMN04487906_0799"/>
<feature type="domain" description="Thioredoxin" evidence="7">
    <location>
        <begin position="21"/>
        <end position="170"/>
    </location>
</feature>
<sequence>MKIMASVYFKGSPIHTEGELPKKGETAPNFSLVNGDLEEVTLDTYKGSKVVLNIFHSLDTGTCAASMHRFNKIASESDNTKVLCISKDLPFAMSRFCAAEGLNNVITLSDFRNGFGQNYKLTYTDGIIKGLLARAIVIIDENGKVTYTEQVQEVTEEPDYDSAIEALKNS</sequence>
<comment type="function">
    <text evidence="6">Thiol-specific peroxidase that catalyzes the reduction of hydrogen peroxide and organic hydroperoxides to water and alcohols, respectively. Plays a role in cell protection against oxidative stress by detoxifying peroxides.</text>
</comment>
<name>W2UPH3_9FLAO</name>
<dbReference type="EC" id="1.11.1.24" evidence="6"/>
<dbReference type="InterPro" id="IPR018219">
    <property type="entry name" value="Tpx_CS"/>
</dbReference>
<dbReference type="NCBIfam" id="NF001808">
    <property type="entry name" value="PRK00522.1"/>
    <property type="match status" value="1"/>
</dbReference>
<dbReference type="PROSITE" id="PS51352">
    <property type="entry name" value="THIOREDOXIN_2"/>
    <property type="match status" value="1"/>
</dbReference>
<accession>W2UPH3</accession>
<dbReference type="PATRIC" id="fig|1286632.3.peg.1539"/>
<dbReference type="GO" id="GO:0008379">
    <property type="term" value="F:thioredoxin peroxidase activity"/>
    <property type="evidence" value="ECO:0007669"/>
    <property type="project" value="UniProtKB-UniRule"/>
</dbReference>
<evidence type="ECO:0000256" key="2">
    <source>
        <dbReference type="ARBA" id="ARBA00022862"/>
    </source>
</evidence>
<dbReference type="eggNOG" id="COG2077">
    <property type="taxonomic scope" value="Bacteria"/>
</dbReference>
<comment type="similarity">
    <text evidence="6">Belongs to the peroxiredoxin family. Tpx subfamily.</text>
</comment>
<keyword evidence="5 6" id="KW-0676">Redox-active center</keyword>
<evidence type="ECO:0000313" key="9">
    <source>
        <dbReference type="Proteomes" id="UP000018850"/>
    </source>
</evidence>
<evidence type="ECO:0000256" key="6">
    <source>
        <dbReference type="HAMAP-Rule" id="MF_00269"/>
    </source>
</evidence>
<dbReference type="CDD" id="cd03014">
    <property type="entry name" value="PRX_Atyp2cys"/>
    <property type="match status" value="1"/>
</dbReference>
<evidence type="ECO:0000256" key="3">
    <source>
        <dbReference type="ARBA" id="ARBA00023002"/>
    </source>
</evidence>
<dbReference type="PANTHER" id="PTHR43110:SF1">
    <property type="entry name" value="THIOL PEROXIDASE"/>
    <property type="match status" value="1"/>
</dbReference>
<dbReference type="PANTHER" id="PTHR43110">
    <property type="entry name" value="THIOL PEROXIDASE"/>
    <property type="match status" value="1"/>
</dbReference>
<dbReference type="Proteomes" id="UP000018850">
    <property type="component" value="Unassembled WGS sequence"/>
</dbReference>
<gene>
    <name evidence="6" type="primary">tpx</name>
    <name evidence="8" type="ORF">P278_15510</name>
</gene>
<dbReference type="Gene3D" id="3.40.30.10">
    <property type="entry name" value="Glutaredoxin"/>
    <property type="match status" value="1"/>
</dbReference>
<evidence type="ECO:0000256" key="4">
    <source>
        <dbReference type="ARBA" id="ARBA00023157"/>
    </source>
</evidence>
<evidence type="ECO:0000259" key="7">
    <source>
        <dbReference type="PROSITE" id="PS51352"/>
    </source>
</evidence>
<keyword evidence="3 6" id="KW-0560">Oxidoreductase</keyword>
<dbReference type="AlphaFoldDB" id="W2UPH3"/>
<feature type="disulfide bond" description="Redox-active" evidence="6">
    <location>
        <begin position="63"/>
        <end position="97"/>
    </location>
</feature>
<dbReference type="PROSITE" id="PS01265">
    <property type="entry name" value="TPX"/>
    <property type="match status" value="1"/>
</dbReference>
<dbReference type="InterPro" id="IPR013740">
    <property type="entry name" value="Redoxin"/>
</dbReference>
<evidence type="ECO:0000313" key="8">
    <source>
        <dbReference type="EMBL" id="ETN95829.1"/>
    </source>
</evidence>
<dbReference type="InterPro" id="IPR002065">
    <property type="entry name" value="TPX"/>
</dbReference>
<dbReference type="SUPFAM" id="SSF52833">
    <property type="entry name" value="Thioredoxin-like"/>
    <property type="match status" value="1"/>
</dbReference>
<keyword evidence="9" id="KW-1185">Reference proteome</keyword>
<organism evidence="8 9">
    <name type="scientific">Zhouia amylolytica AD3</name>
    <dbReference type="NCBI Taxonomy" id="1286632"/>
    <lineage>
        <taxon>Bacteria</taxon>
        <taxon>Pseudomonadati</taxon>
        <taxon>Bacteroidota</taxon>
        <taxon>Flavobacteriia</taxon>
        <taxon>Flavobacteriales</taxon>
        <taxon>Flavobacteriaceae</taxon>
        <taxon>Zhouia</taxon>
    </lineage>
</organism>
<dbReference type="Pfam" id="PF08534">
    <property type="entry name" value="Redoxin"/>
    <property type="match status" value="1"/>
</dbReference>
<dbReference type="InterPro" id="IPR013766">
    <property type="entry name" value="Thioredoxin_domain"/>
</dbReference>
<proteinExistence type="inferred from homology"/>
<protein>
    <recommendedName>
        <fullName evidence="6">Thiol peroxidase</fullName>
        <shortName evidence="6">Tpx</shortName>
        <ecNumber evidence="6">1.11.1.24</ecNumber>
    </recommendedName>
    <alternativeName>
        <fullName evidence="6">Peroxiredoxin tpx</fullName>
        <shortName evidence="6">Prx</shortName>
    </alternativeName>
    <alternativeName>
        <fullName evidence="6">Thioredoxin peroxidase</fullName>
    </alternativeName>
    <alternativeName>
        <fullName evidence="6">Thioredoxin-dependent peroxiredoxin</fullName>
    </alternativeName>
</protein>
<evidence type="ECO:0000256" key="5">
    <source>
        <dbReference type="ARBA" id="ARBA00023284"/>
    </source>
</evidence>
<dbReference type="EMBL" id="AYXY01000019">
    <property type="protein sequence ID" value="ETN95829.1"/>
    <property type="molecule type" value="Genomic_DNA"/>
</dbReference>
<comment type="caution">
    <text evidence="8">The sequence shown here is derived from an EMBL/GenBank/DDBJ whole genome shotgun (WGS) entry which is preliminary data.</text>
</comment>
<comment type="subunit">
    <text evidence="6">Homodimer.</text>
</comment>
<reference evidence="9" key="1">
    <citation type="submission" date="2013-11" db="EMBL/GenBank/DDBJ databases">
        <title>Draft genome sequence from a member of Zhouia, isolated tidal flat.</title>
        <authorList>
            <person name="Jin H."/>
            <person name="Jeon C.O."/>
        </authorList>
    </citation>
    <scope>NUCLEOTIDE SEQUENCE [LARGE SCALE GENOMIC DNA]</scope>
    <source>
        <strain evidence="9">AD3</strain>
    </source>
</reference>
<dbReference type="HAMAP" id="MF_00269">
    <property type="entry name" value="Tpx"/>
    <property type="match status" value="1"/>
</dbReference>
<comment type="catalytic activity">
    <reaction evidence="6">
        <text>a hydroperoxide + [thioredoxin]-dithiol = an alcohol + [thioredoxin]-disulfide + H2O</text>
        <dbReference type="Rhea" id="RHEA:62620"/>
        <dbReference type="Rhea" id="RHEA-COMP:10698"/>
        <dbReference type="Rhea" id="RHEA-COMP:10700"/>
        <dbReference type="ChEBI" id="CHEBI:15377"/>
        <dbReference type="ChEBI" id="CHEBI:29950"/>
        <dbReference type="ChEBI" id="CHEBI:30879"/>
        <dbReference type="ChEBI" id="CHEBI:35924"/>
        <dbReference type="ChEBI" id="CHEBI:50058"/>
        <dbReference type="EC" id="1.11.1.24"/>
    </reaction>
</comment>
<evidence type="ECO:0000256" key="1">
    <source>
        <dbReference type="ARBA" id="ARBA00022559"/>
    </source>
</evidence>
<feature type="active site" description="Cysteine sulfenic acid (-SOH) intermediate" evidence="6">
    <location>
        <position position="63"/>
    </location>
</feature>
<reference evidence="8 9" key="2">
    <citation type="journal article" date="2016" name="Genome Announc.">
        <title>Draft Genome Sequence of Zhouia amylolytica AD3, Isolated from Tidal Flat Sediment.</title>
        <authorList>
            <person name="Jia B."/>
            <person name="Jin H.M."/>
            <person name="Lee H.J."/>
            <person name="Jeon C.O."/>
        </authorList>
    </citation>
    <scope>NUCLEOTIDE SEQUENCE [LARGE SCALE GENOMIC DNA]</scope>
    <source>
        <strain evidence="8 9">AD3</strain>
    </source>
</reference>